<accession>A0A9W6ZRQ2</accession>
<proteinExistence type="predicted"/>
<comment type="caution">
    <text evidence="2">The sequence shown here is derived from an EMBL/GenBank/DDBJ whole genome shotgun (WGS) entry which is preliminary data.</text>
</comment>
<dbReference type="EMBL" id="BLQM01000044">
    <property type="protein sequence ID" value="GMH55359.1"/>
    <property type="molecule type" value="Genomic_DNA"/>
</dbReference>
<name>A0A9W6ZRQ2_9STRA</name>
<protein>
    <submittedName>
        <fullName evidence="2">Uncharacterized protein</fullName>
    </submittedName>
</protein>
<reference evidence="3" key="1">
    <citation type="journal article" date="2023" name="Commun. Biol.">
        <title>Genome analysis of Parmales, the sister group of diatoms, reveals the evolutionary specialization of diatoms from phago-mixotrophs to photoautotrophs.</title>
        <authorList>
            <person name="Ban H."/>
            <person name="Sato S."/>
            <person name="Yoshikawa S."/>
            <person name="Yamada K."/>
            <person name="Nakamura Y."/>
            <person name="Ichinomiya M."/>
            <person name="Sato N."/>
            <person name="Blanc-Mathieu R."/>
            <person name="Endo H."/>
            <person name="Kuwata A."/>
            <person name="Ogata H."/>
        </authorList>
    </citation>
    <scope>NUCLEOTIDE SEQUENCE [LARGE SCALE GENOMIC DNA]</scope>
</reference>
<dbReference type="AlphaFoldDB" id="A0A9W6ZRQ2"/>
<dbReference type="Proteomes" id="UP001162640">
    <property type="component" value="Unassembled WGS sequence"/>
</dbReference>
<feature type="compositionally biased region" description="Low complexity" evidence="1">
    <location>
        <begin position="71"/>
        <end position="82"/>
    </location>
</feature>
<evidence type="ECO:0000313" key="2">
    <source>
        <dbReference type="EMBL" id="GMH55359.1"/>
    </source>
</evidence>
<evidence type="ECO:0000313" key="3">
    <source>
        <dbReference type="Proteomes" id="UP001162640"/>
    </source>
</evidence>
<organism evidence="2 3">
    <name type="scientific">Triparma laevis f. inornata</name>
    <dbReference type="NCBI Taxonomy" id="1714386"/>
    <lineage>
        <taxon>Eukaryota</taxon>
        <taxon>Sar</taxon>
        <taxon>Stramenopiles</taxon>
        <taxon>Ochrophyta</taxon>
        <taxon>Bolidophyceae</taxon>
        <taxon>Parmales</taxon>
        <taxon>Triparmaceae</taxon>
        <taxon>Triparma</taxon>
    </lineage>
</organism>
<evidence type="ECO:0000256" key="1">
    <source>
        <dbReference type="SAM" id="MobiDB-lite"/>
    </source>
</evidence>
<gene>
    <name evidence="2" type="ORF">TL16_g01890</name>
</gene>
<sequence length="144" mass="15408">MSNVATRLSTAANVTSKLGNNDLLGNLLSPKALTSSKPPIAKKILKKRPVQTPEEVNVFKRRSTKPQHMWSSNPSSTTSTSTSFLTSYTDITCKNCGAQKVKEVGGGSGAGGEGHKAETWGRKDDLKVFLYECDGCGVNFRGEA</sequence>
<feature type="region of interest" description="Disordered" evidence="1">
    <location>
        <begin position="60"/>
        <end position="82"/>
    </location>
</feature>